<evidence type="ECO:0000313" key="3">
    <source>
        <dbReference type="EMBL" id="GAB1289859.1"/>
    </source>
</evidence>
<dbReference type="InterPro" id="IPR013784">
    <property type="entry name" value="Carb-bd-like_fold"/>
</dbReference>
<dbReference type="PANTHER" id="PTHR15048">
    <property type="entry name" value="STARCH-BINDING DOMAIN-CONTAINING PROTEIN 1"/>
    <property type="match status" value="1"/>
</dbReference>
<dbReference type="InterPro" id="IPR034838">
    <property type="entry name" value="CBM20_genethonin_1"/>
</dbReference>
<proteinExistence type="predicted"/>
<feature type="compositionally biased region" description="Basic and acidic residues" evidence="1">
    <location>
        <begin position="31"/>
        <end position="40"/>
    </location>
</feature>
<organism evidence="3 4">
    <name type="scientific">Apodemus speciosus</name>
    <name type="common">Large Japanese field mouse</name>
    <dbReference type="NCBI Taxonomy" id="105296"/>
    <lineage>
        <taxon>Eukaryota</taxon>
        <taxon>Metazoa</taxon>
        <taxon>Chordata</taxon>
        <taxon>Craniata</taxon>
        <taxon>Vertebrata</taxon>
        <taxon>Euteleostomi</taxon>
        <taxon>Mammalia</taxon>
        <taxon>Eutheria</taxon>
        <taxon>Euarchontoglires</taxon>
        <taxon>Glires</taxon>
        <taxon>Rodentia</taxon>
        <taxon>Myomorpha</taxon>
        <taxon>Muroidea</taxon>
        <taxon>Muridae</taxon>
        <taxon>Murinae</taxon>
        <taxon>Apodemus</taxon>
    </lineage>
</organism>
<dbReference type="PROSITE" id="PS51166">
    <property type="entry name" value="CBM20"/>
    <property type="match status" value="1"/>
</dbReference>
<dbReference type="Gene3D" id="2.60.40.10">
    <property type="entry name" value="Immunoglobulins"/>
    <property type="match status" value="1"/>
</dbReference>
<feature type="domain" description="CBM20" evidence="2">
    <location>
        <begin position="237"/>
        <end position="336"/>
    </location>
</feature>
<dbReference type="SUPFAM" id="SSF49452">
    <property type="entry name" value="Starch-binding domain-like"/>
    <property type="match status" value="1"/>
</dbReference>
<feature type="compositionally biased region" description="Basic and acidic residues" evidence="1">
    <location>
        <begin position="66"/>
        <end position="91"/>
    </location>
</feature>
<dbReference type="SMART" id="SM01065">
    <property type="entry name" value="CBM_2"/>
    <property type="match status" value="1"/>
</dbReference>
<dbReference type="PANTHER" id="PTHR15048:SF0">
    <property type="entry name" value="STARCH-BINDING DOMAIN-CONTAINING PROTEIN 1"/>
    <property type="match status" value="1"/>
</dbReference>
<dbReference type="Proteomes" id="UP001623349">
    <property type="component" value="Unassembled WGS sequence"/>
</dbReference>
<dbReference type="CDD" id="cd05813">
    <property type="entry name" value="CBM20_genethonin_1"/>
    <property type="match status" value="1"/>
</dbReference>
<name>A0ABQ0ES64_APOSI</name>
<evidence type="ECO:0000313" key="4">
    <source>
        <dbReference type="Proteomes" id="UP001623349"/>
    </source>
</evidence>
<feature type="region of interest" description="Disordered" evidence="1">
    <location>
        <begin position="30"/>
        <end position="226"/>
    </location>
</feature>
<feature type="compositionally biased region" description="Gly residues" evidence="1">
    <location>
        <begin position="50"/>
        <end position="61"/>
    </location>
</feature>
<sequence length="337" mass="35464">MGAVWSALLVGGGLAGALILWLLRGDPGVPGKDRSVEPQKDAPPGEAAAPGGGPGGGGSGGLSPEPSDRERVSKAEHLRESNGHLISESKDFGNLPGTQRLQSVGADSGNARESFPVGKHPDTHSRASSEESRYQSPESHVGEWRLPKGQGTAARVAGGVAEKLPSSSLPVDRAKAVSQDPAGQEDWEVVSRHSSWGSAGAGGSLEASGLSPSQGTGGSTNSLVGGRGWEADRKAASLGPAQVSIRFQVHYATSTDVQFIAVTGDHESLGGWDTYVPLHYCKDGLWSHSVFLPADTVVEWKFVLVENKQVLRWEECSNRLLQTGHEDKVVHGWWGIH</sequence>
<protein>
    <submittedName>
        <fullName evidence="3">Starch-binding domain-containing protein 1</fullName>
    </submittedName>
</protein>
<evidence type="ECO:0000256" key="1">
    <source>
        <dbReference type="SAM" id="MobiDB-lite"/>
    </source>
</evidence>
<keyword evidence="4" id="KW-1185">Reference proteome</keyword>
<accession>A0ABQ0ES64</accession>
<reference evidence="3 4" key="1">
    <citation type="submission" date="2024-08" db="EMBL/GenBank/DDBJ databases">
        <title>The draft genome of Apodemus speciosus.</title>
        <authorList>
            <person name="Nabeshima K."/>
            <person name="Suzuki S."/>
            <person name="Onuma M."/>
        </authorList>
    </citation>
    <scope>NUCLEOTIDE SEQUENCE [LARGE SCALE GENOMIC DNA]</scope>
    <source>
        <strain evidence="3">IB14-021</strain>
    </source>
</reference>
<feature type="compositionally biased region" description="Low complexity" evidence="1">
    <location>
        <begin position="194"/>
        <end position="213"/>
    </location>
</feature>
<dbReference type="Pfam" id="PF00686">
    <property type="entry name" value="CBM_20"/>
    <property type="match status" value="1"/>
</dbReference>
<dbReference type="InterPro" id="IPR002044">
    <property type="entry name" value="CBM20"/>
</dbReference>
<dbReference type="EMBL" id="BAAFST010000005">
    <property type="protein sequence ID" value="GAB1289859.1"/>
    <property type="molecule type" value="Genomic_DNA"/>
</dbReference>
<gene>
    <name evidence="3" type="ORF">APTSU1_000508900</name>
</gene>
<feature type="compositionally biased region" description="Basic and acidic residues" evidence="1">
    <location>
        <begin position="119"/>
        <end position="133"/>
    </location>
</feature>
<comment type="caution">
    <text evidence="3">The sequence shown here is derived from an EMBL/GenBank/DDBJ whole genome shotgun (WGS) entry which is preliminary data.</text>
</comment>
<dbReference type="InterPro" id="IPR013783">
    <property type="entry name" value="Ig-like_fold"/>
</dbReference>
<evidence type="ECO:0000259" key="2">
    <source>
        <dbReference type="PROSITE" id="PS51166"/>
    </source>
</evidence>